<proteinExistence type="predicted"/>
<sequence length="147" mass="16102">MQHFLVKSSGDIGSWPACNRSTPWSCWVFWRSWPLCATGSPSRTCVEWSAPRFDLQHLTELRSLLFSAACRDPCFPATLFRDRVTPKGLGTSPIGVAADIVTIFNLIQMTGGAPDEAQPAQPMKAKPAPHTSTNPQSPLCKALCPHH</sequence>
<dbReference type="AlphaFoldDB" id="A0AAN8MBU7"/>
<dbReference type="EMBL" id="JAGTTL010000006">
    <property type="protein sequence ID" value="KAK6320980.1"/>
    <property type="molecule type" value="Genomic_DNA"/>
</dbReference>
<dbReference type="InterPro" id="IPR039706">
    <property type="entry name" value="MINAR1-like"/>
</dbReference>
<comment type="caution">
    <text evidence="3">The sequence shown here is derived from an EMBL/GenBank/DDBJ whole genome shotgun (WGS) entry which is preliminary data.</text>
</comment>
<feature type="region of interest" description="Disordered" evidence="1">
    <location>
        <begin position="113"/>
        <end position="138"/>
    </location>
</feature>
<dbReference type="PANTHER" id="PTHR31530">
    <property type="entry name" value="MAJOR INTRINSICALLY DISORDERED NOTCH2-BINDING RECEPTOR 1 MINAR1 FAMILY MEMBER"/>
    <property type="match status" value="1"/>
</dbReference>
<dbReference type="Proteomes" id="UP001356427">
    <property type="component" value="Unassembled WGS sequence"/>
</dbReference>
<protein>
    <recommendedName>
        <fullName evidence="2">MINAR1 N-terminal helical domain-containing protein</fullName>
    </recommendedName>
</protein>
<feature type="compositionally biased region" description="Low complexity" evidence="1">
    <location>
        <begin position="117"/>
        <end position="129"/>
    </location>
</feature>
<dbReference type="PANTHER" id="PTHR31530:SF2">
    <property type="entry name" value="MAJOR INTRINSICALLY DISORDERED NOTCH2-BINDING RECEPTOR 1"/>
    <property type="match status" value="1"/>
</dbReference>
<feature type="domain" description="MINAR1 N-terminal helical" evidence="2">
    <location>
        <begin position="48"/>
        <end position="112"/>
    </location>
</feature>
<evidence type="ECO:0000313" key="3">
    <source>
        <dbReference type="EMBL" id="KAK6320980.1"/>
    </source>
</evidence>
<evidence type="ECO:0000259" key="2">
    <source>
        <dbReference type="Pfam" id="PF22948"/>
    </source>
</evidence>
<dbReference type="Pfam" id="PF22948">
    <property type="entry name" value="MINAR1_N"/>
    <property type="match status" value="1"/>
</dbReference>
<reference evidence="3 4" key="1">
    <citation type="submission" date="2021-04" db="EMBL/GenBank/DDBJ databases">
        <authorList>
            <person name="De Guttry C."/>
            <person name="Zahm M."/>
            <person name="Klopp C."/>
            <person name="Cabau C."/>
            <person name="Louis A."/>
            <person name="Berthelot C."/>
            <person name="Parey E."/>
            <person name="Roest Crollius H."/>
            <person name="Montfort J."/>
            <person name="Robinson-Rechavi M."/>
            <person name="Bucao C."/>
            <person name="Bouchez O."/>
            <person name="Gislard M."/>
            <person name="Lluch J."/>
            <person name="Milhes M."/>
            <person name="Lampietro C."/>
            <person name="Lopez Roques C."/>
            <person name="Donnadieu C."/>
            <person name="Braasch I."/>
            <person name="Desvignes T."/>
            <person name="Postlethwait J."/>
            <person name="Bobe J."/>
            <person name="Wedekind C."/>
            <person name="Guiguen Y."/>
        </authorList>
    </citation>
    <scope>NUCLEOTIDE SEQUENCE [LARGE SCALE GENOMIC DNA]</scope>
    <source>
        <strain evidence="3">Cs_M1</strain>
        <tissue evidence="3">Blood</tissue>
    </source>
</reference>
<gene>
    <name evidence="3" type="ORF">J4Q44_G00079560</name>
</gene>
<dbReference type="InterPro" id="IPR055117">
    <property type="entry name" value="MINAR1_N"/>
</dbReference>
<dbReference type="GO" id="GO:0005886">
    <property type="term" value="C:plasma membrane"/>
    <property type="evidence" value="ECO:0007669"/>
    <property type="project" value="TreeGrafter"/>
</dbReference>
<accession>A0AAN8MBU7</accession>
<keyword evidence="4" id="KW-1185">Reference proteome</keyword>
<name>A0AAN8MBU7_9TELE</name>
<dbReference type="GO" id="GO:0008285">
    <property type="term" value="P:negative regulation of cell population proliferation"/>
    <property type="evidence" value="ECO:0007669"/>
    <property type="project" value="TreeGrafter"/>
</dbReference>
<organism evidence="3 4">
    <name type="scientific">Coregonus suidteri</name>
    <dbReference type="NCBI Taxonomy" id="861788"/>
    <lineage>
        <taxon>Eukaryota</taxon>
        <taxon>Metazoa</taxon>
        <taxon>Chordata</taxon>
        <taxon>Craniata</taxon>
        <taxon>Vertebrata</taxon>
        <taxon>Euteleostomi</taxon>
        <taxon>Actinopterygii</taxon>
        <taxon>Neopterygii</taxon>
        <taxon>Teleostei</taxon>
        <taxon>Protacanthopterygii</taxon>
        <taxon>Salmoniformes</taxon>
        <taxon>Salmonidae</taxon>
        <taxon>Coregoninae</taxon>
        <taxon>Coregonus</taxon>
    </lineage>
</organism>
<evidence type="ECO:0000256" key="1">
    <source>
        <dbReference type="SAM" id="MobiDB-lite"/>
    </source>
</evidence>
<evidence type="ECO:0000313" key="4">
    <source>
        <dbReference type="Proteomes" id="UP001356427"/>
    </source>
</evidence>
<dbReference type="GO" id="GO:0032007">
    <property type="term" value="P:negative regulation of TOR signaling"/>
    <property type="evidence" value="ECO:0007669"/>
    <property type="project" value="TreeGrafter"/>
</dbReference>